<keyword evidence="1" id="KW-0812">Transmembrane</keyword>
<keyword evidence="3" id="KW-1185">Reference proteome</keyword>
<reference evidence="2 3" key="1">
    <citation type="submission" date="2022-12" db="EMBL/GenBank/DDBJ databases">
        <title>Chromosome-level genome assembly of true bugs.</title>
        <authorList>
            <person name="Ma L."/>
            <person name="Li H."/>
        </authorList>
    </citation>
    <scope>NUCLEOTIDE SEQUENCE [LARGE SCALE GENOMIC DNA]</scope>
    <source>
        <strain evidence="2">Lab_2022b</strain>
    </source>
</reference>
<evidence type="ECO:0000313" key="2">
    <source>
        <dbReference type="EMBL" id="KAK9499154.1"/>
    </source>
</evidence>
<dbReference type="Proteomes" id="UP001461498">
    <property type="component" value="Unassembled WGS sequence"/>
</dbReference>
<proteinExistence type="predicted"/>
<feature type="transmembrane region" description="Helical" evidence="1">
    <location>
        <begin position="77"/>
        <end position="97"/>
    </location>
</feature>
<comment type="caution">
    <text evidence="2">The sequence shown here is derived from an EMBL/GenBank/DDBJ whole genome shotgun (WGS) entry which is preliminary data.</text>
</comment>
<protein>
    <submittedName>
        <fullName evidence="2">Uncharacterized protein</fullName>
    </submittedName>
</protein>
<dbReference type="EMBL" id="JAPXFL010000012">
    <property type="protein sequence ID" value="KAK9499154.1"/>
    <property type="molecule type" value="Genomic_DNA"/>
</dbReference>
<keyword evidence="1" id="KW-0472">Membrane</keyword>
<accession>A0AAW1CNP8</accession>
<evidence type="ECO:0000256" key="1">
    <source>
        <dbReference type="SAM" id="Phobius"/>
    </source>
</evidence>
<organism evidence="2 3">
    <name type="scientific">Rhynocoris fuscipes</name>
    <dbReference type="NCBI Taxonomy" id="488301"/>
    <lineage>
        <taxon>Eukaryota</taxon>
        <taxon>Metazoa</taxon>
        <taxon>Ecdysozoa</taxon>
        <taxon>Arthropoda</taxon>
        <taxon>Hexapoda</taxon>
        <taxon>Insecta</taxon>
        <taxon>Pterygota</taxon>
        <taxon>Neoptera</taxon>
        <taxon>Paraneoptera</taxon>
        <taxon>Hemiptera</taxon>
        <taxon>Heteroptera</taxon>
        <taxon>Panheteroptera</taxon>
        <taxon>Cimicomorpha</taxon>
        <taxon>Reduviidae</taxon>
        <taxon>Harpactorinae</taxon>
        <taxon>Harpactorini</taxon>
        <taxon>Rhynocoris</taxon>
    </lineage>
</organism>
<name>A0AAW1CNP8_9HEMI</name>
<keyword evidence="1" id="KW-1133">Transmembrane helix</keyword>
<sequence length="134" mass="15474">MMNVKGKVIEDEDGRDEAKKRIVPERSVLARTYDWERRSTLLEDNEDEAEEDVNCGCTPRYCNACSAESAVKSRLSWINLLHAIPIVFLFIGVQNYIVNSVNYCETDSKSDYTSWISQPLYSFIEIFFDINSNE</sequence>
<evidence type="ECO:0000313" key="3">
    <source>
        <dbReference type="Proteomes" id="UP001461498"/>
    </source>
</evidence>
<gene>
    <name evidence="2" type="ORF">O3M35_003655</name>
</gene>
<dbReference type="AlphaFoldDB" id="A0AAW1CNP8"/>